<dbReference type="SUPFAM" id="SSF54975">
    <property type="entry name" value="Acylphosphatase/BLUF domain-like"/>
    <property type="match status" value="1"/>
</dbReference>
<dbReference type="PROSITE" id="PS50925">
    <property type="entry name" value="BLUF"/>
    <property type="match status" value="1"/>
</dbReference>
<evidence type="ECO:0000313" key="2">
    <source>
        <dbReference type="EMBL" id="GHA79354.1"/>
    </source>
</evidence>
<protein>
    <recommendedName>
        <fullName evidence="1">BLUF domain-containing protein</fullName>
    </recommendedName>
</protein>
<dbReference type="EMBL" id="BMYD01000002">
    <property type="protein sequence ID" value="GHA79354.1"/>
    <property type="molecule type" value="Genomic_DNA"/>
</dbReference>
<dbReference type="InterPro" id="IPR007024">
    <property type="entry name" value="BLUF_domain"/>
</dbReference>
<dbReference type="AlphaFoldDB" id="A0A918W8X3"/>
<dbReference type="Gene3D" id="3.30.70.100">
    <property type="match status" value="1"/>
</dbReference>
<dbReference type="InterPro" id="IPR036046">
    <property type="entry name" value="Acylphosphatase-like_dom_sf"/>
</dbReference>
<proteinExistence type="predicted"/>
<dbReference type="GO" id="GO:0071949">
    <property type="term" value="F:FAD binding"/>
    <property type="evidence" value="ECO:0007669"/>
    <property type="project" value="InterPro"/>
</dbReference>
<evidence type="ECO:0000259" key="1">
    <source>
        <dbReference type="PROSITE" id="PS50925"/>
    </source>
</evidence>
<evidence type="ECO:0000313" key="3">
    <source>
        <dbReference type="Proteomes" id="UP000646426"/>
    </source>
</evidence>
<feature type="domain" description="BLUF" evidence="1">
    <location>
        <begin position="2"/>
        <end position="93"/>
    </location>
</feature>
<dbReference type="Proteomes" id="UP000646426">
    <property type="component" value="Unassembled WGS sequence"/>
</dbReference>
<dbReference type="Pfam" id="PF04940">
    <property type="entry name" value="BLUF"/>
    <property type="match status" value="1"/>
</dbReference>
<keyword evidence="3" id="KW-1185">Reference proteome</keyword>
<comment type="caution">
    <text evidence="2">The sequence shown here is derived from an EMBL/GenBank/DDBJ whole genome shotgun (WGS) entry which is preliminary data.</text>
</comment>
<gene>
    <name evidence="2" type="ORF">GCM10007067_16060</name>
</gene>
<dbReference type="RefSeq" id="WP_189455201.1">
    <property type="nucleotide sequence ID" value="NZ_BMYD01000002.1"/>
</dbReference>
<sequence length="144" mass="16313">MIDALVYRSRAKPSLTETELELILLQSRVLNEMRGLTGALIKQGAEIVQYLEGPSDALDRTLARITASPHHDALEVLERASNVERHFDTWHMGFVEFQRQHGRATATAQWMDRLPDVREASARNAPLAVLAERWDAFAANTRHQ</sequence>
<dbReference type="GO" id="GO:0009882">
    <property type="term" value="F:blue light photoreceptor activity"/>
    <property type="evidence" value="ECO:0007669"/>
    <property type="project" value="InterPro"/>
</dbReference>
<reference evidence="2" key="2">
    <citation type="submission" date="2020-09" db="EMBL/GenBank/DDBJ databases">
        <authorList>
            <person name="Sun Q."/>
            <person name="Kim S."/>
        </authorList>
    </citation>
    <scope>NUCLEOTIDE SEQUENCE</scope>
    <source>
        <strain evidence="2">KCTC 23077</strain>
    </source>
</reference>
<organism evidence="2 3">
    <name type="scientific">Cognatilysobacter bugurensis</name>
    <dbReference type="NCBI Taxonomy" id="543356"/>
    <lineage>
        <taxon>Bacteria</taxon>
        <taxon>Pseudomonadati</taxon>
        <taxon>Pseudomonadota</taxon>
        <taxon>Gammaproteobacteria</taxon>
        <taxon>Lysobacterales</taxon>
        <taxon>Lysobacteraceae</taxon>
        <taxon>Cognatilysobacter</taxon>
    </lineage>
</organism>
<dbReference type="SMART" id="SM01034">
    <property type="entry name" value="BLUF"/>
    <property type="match status" value="1"/>
</dbReference>
<name>A0A918W8X3_9GAMM</name>
<reference evidence="2" key="1">
    <citation type="journal article" date="2014" name="Int. J. Syst. Evol. Microbiol.">
        <title>Complete genome sequence of Corynebacterium casei LMG S-19264T (=DSM 44701T), isolated from a smear-ripened cheese.</title>
        <authorList>
            <consortium name="US DOE Joint Genome Institute (JGI-PGF)"/>
            <person name="Walter F."/>
            <person name="Albersmeier A."/>
            <person name="Kalinowski J."/>
            <person name="Ruckert C."/>
        </authorList>
    </citation>
    <scope>NUCLEOTIDE SEQUENCE</scope>
    <source>
        <strain evidence="2">KCTC 23077</strain>
    </source>
</reference>
<accession>A0A918W8X3</accession>